<comment type="subcellular location">
    <subcellularLocation>
        <location evidence="1">Membrane</location>
        <topology evidence="1">Single-pass membrane protein</topology>
    </subcellularLocation>
</comment>
<evidence type="ECO:0000313" key="8">
    <source>
        <dbReference type="Proteomes" id="UP000503540"/>
    </source>
</evidence>
<keyword evidence="2 6" id="KW-0812">Transmembrane</keyword>
<dbReference type="Pfam" id="PF04228">
    <property type="entry name" value="Zn_peptidase"/>
    <property type="match status" value="1"/>
</dbReference>
<proteinExistence type="predicted"/>
<dbReference type="PANTHER" id="PTHR30168">
    <property type="entry name" value="PUTATIVE MEMBRANE PROTEIN YPFJ"/>
    <property type="match status" value="1"/>
</dbReference>
<protein>
    <recommendedName>
        <fullName evidence="9">Metalloprotease</fullName>
    </recommendedName>
</protein>
<keyword evidence="8" id="KW-1185">Reference proteome</keyword>
<sequence>MTQPPGYPGGPPAGMPYGQPGYGPSGYGPPPGYGAPLPPPGAYVPAPLRLRPLPPPGYPGQPAPGYYGQPQAPKGSGCGSGLLVAVILLAVVGALGYYSVWKPSLPVDTTAVRPSYTYAPTSSPTTLATTTVPVSTTVKTYSPTATAGPLTGSVAPSLNIPTPTKPAGPQPVIALADNPLFSDAGWGLPNIPCDYPDWSADPAAARAFFEAARTCLDGMWRPILRAANLPFATPNLEVPARAADTSSPCTGSGGSYAAFYCSANSTIYMPLDHIQVELHGDDIEIYLAIFAHEYGHHVQAMSGVTEKSNRDRYRAGQNSALGTELSRRLELEAQCFGGMFIGSSVFEGTLTAAQGQHDLQDNYRRGDSPGDVRDHGTKQHYGLWWEWGYSNNRVQKCNTWNATSDVVS</sequence>
<dbReference type="PANTHER" id="PTHR30168:SF0">
    <property type="entry name" value="INNER MEMBRANE PROTEIN"/>
    <property type="match status" value="1"/>
</dbReference>
<evidence type="ECO:0000256" key="2">
    <source>
        <dbReference type="ARBA" id="ARBA00022692"/>
    </source>
</evidence>
<accession>A0A6G9Y9M1</accession>
<feature type="compositionally biased region" description="Pro residues" evidence="5">
    <location>
        <begin position="52"/>
        <end position="62"/>
    </location>
</feature>
<feature type="compositionally biased region" description="Pro residues" evidence="5">
    <location>
        <begin position="1"/>
        <end position="14"/>
    </location>
</feature>
<dbReference type="GO" id="GO:0016020">
    <property type="term" value="C:membrane"/>
    <property type="evidence" value="ECO:0007669"/>
    <property type="project" value="UniProtKB-SubCell"/>
</dbReference>
<dbReference type="Proteomes" id="UP000503540">
    <property type="component" value="Chromosome"/>
</dbReference>
<evidence type="ECO:0000256" key="4">
    <source>
        <dbReference type="ARBA" id="ARBA00023136"/>
    </source>
</evidence>
<evidence type="ECO:0000256" key="3">
    <source>
        <dbReference type="ARBA" id="ARBA00022989"/>
    </source>
</evidence>
<dbReference type="AlphaFoldDB" id="A0A6G9Y9M1"/>
<evidence type="ECO:0000256" key="6">
    <source>
        <dbReference type="SAM" id="Phobius"/>
    </source>
</evidence>
<feature type="transmembrane region" description="Helical" evidence="6">
    <location>
        <begin position="81"/>
        <end position="101"/>
    </location>
</feature>
<dbReference type="KEGG" id="nah:F5544_10060"/>
<organism evidence="7 8">
    <name type="scientific">Nocardia arthritidis</name>
    <dbReference type="NCBI Taxonomy" id="228602"/>
    <lineage>
        <taxon>Bacteria</taxon>
        <taxon>Bacillati</taxon>
        <taxon>Actinomycetota</taxon>
        <taxon>Actinomycetes</taxon>
        <taxon>Mycobacteriales</taxon>
        <taxon>Nocardiaceae</taxon>
        <taxon>Nocardia</taxon>
    </lineage>
</organism>
<name>A0A6G9Y9M1_9NOCA</name>
<evidence type="ECO:0000256" key="1">
    <source>
        <dbReference type="ARBA" id="ARBA00004167"/>
    </source>
</evidence>
<dbReference type="EMBL" id="CP046172">
    <property type="protein sequence ID" value="QIS09911.1"/>
    <property type="molecule type" value="Genomic_DNA"/>
</dbReference>
<reference evidence="7 8" key="1">
    <citation type="journal article" date="2019" name="ACS Chem. Biol.">
        <title>Identification and Mobilization of a Cryptic Antibiotic Biosynthesis Gene Locus from a Human-Pathogenic Nocardia Isolate.</title>
        <authorList>
            <person name="Herisse M."/>
            <person name="Ishida K."/>
            <person name="Porter J.L."/>
            <person name="Howden B."/>
            <person name="Hertweck C."/>
            <person name="Stinear T.P."/>
            <person name="Pidot S.J."/>
        </authorList>
    </citation>
    <scope>NUCLEOTIDE SEQUENCE [LARGE SCALE GENOMIC DNA]</scope>
    <source>
        <strain evidence="7 8">AUSMDU00012717</strain>
    </source>
</reference>
<feature type="region of interest" description="Disordered" evidence="5">
    <location>
        <begin position="46"/>
        <end position="69"/>
    </location>
</feature>
<gene>
    <name evidence="7" type="ORF">F5544_10060</name>
</gene>
<evidence type="ECO:0000256" key="5">
    <source>
        <dbReference type="SAM" id="MobiDB-lite"/>
    </source>
</evidence>
<keyword evidence="4 6" id="KW-0472">Membrane</keyword>
<evidence type="ECO:0008006" key="9">
    <source>
        <dbReference type="Google" id="ProtNLM"/>
    </source>
</evidence>
<keyword evidence="3 6" id="KW-1133">Transmembrane helix</keyword>
<evidence type="ECO:0000313" key="7">
    <source>
        <dbReference type="EMBL" id="QIS09911.1"/>
    </source>
</evidence>
<dbReference type="InterPro" id="IPR007343">
    <property type="entry name" value="Uncharacterised_pept_Zn_put"/>
</dbReference>
<feature type="region of interest" description="Disordered" evidence="5">
    <location>
        <begin position="1"/>
        <end position="33"/>
    </location>
</feature>